<organism evidence="2">
    <name type="scientific">mine drainage metagenome</name>
    <dbReference type="NCBI Taxonomy" id="410659"/>
    <lineage>
        <taxon>unclassified sequences</taxon>
        <taxon>metagenomes</taxon>
        <taxon>ecological metagenomes</taxon>
    </lineage>
</organism>
<name>A0A1J5SIT5_9ZZZZ</name>
<dbReference type="Pfam" id="PF08239">
    <property type="entry name" value="SH3_3"/>
    <property type="match status" value="1"/>
</dbReference>
<proteinExistence type="predicted"/>
<reference evidence="2" key="1">
    <citation type="submission" date="2016-10" db="EMBL/GenBank/DDBJ databases">
        <title>Sequence of Gallionella enrichment culture.</title>
        <authorList>
            <person name="Poehlein A."/>
            <person name="Muehling M."/>
            <person name="Daniel R."/>
        </authorList>
    </citation>
    <scope>NUCLEOTIDE SEQUENCE</scope>
</reference>
<dbReference type="SMART" id="SM00287">
    <property type="entry name" value="SH3b"/>
    <property type="match status" value="1"/>
</dbReference>
<comment type="caution">
    <text evidence="2">The sequence shown here is derived from an EMBL/GenBank/DDBJ whole genome shotgun (WGS) entry which is preliminary data.</text>
</comment>
<dbReference type="AlphaFoldDB" id="A0A1J5SIT5"/>
<dbReference type="InterPro" id="IPR003646">
    <property type="entry name" value="SH3-like_bac-type"/>
</dbReference>
<gene>
    <name evidence="2" type="ORF">GALL_178510</name>
</gene>
<dbReference type="Gene3D" id="2.30.30.40">
    <property type="entry name" value="SH3 Domains"/>
    <property type="match status" value="1"/>
</dbReference>
<dbReference type="EMBL" id="MLJW01000099">
    <property type="protein sequence ID" value="OIR00030.1"/>
    <property type="molecule type" value="Genomic_DNA"/>
</dbReference>
<accession>A0A1J5SIT5</accession>
<protein>
    <submittedName>
        <fullName evidence="2">Bacterial SH3 domain protein</fullName>
    </submittedName>
</protein>
<evidence type="ECO:0000313" key="2">
    <source>
        <dbReference type="EMBL" id="OIR00030.1"/>
    </source>
</evidence>
<evidence type="ECO:0000259" key="1">
    <source>
        <dbReference type="SMART" id="SM00287"/>
    </source>
</evidence>
<sequence length="171" mass="18150">MHKLKYLLIATSVSTLLLANQSMAAETGSALKNDSMRFEPFADAKVTGSLSRGDSVEIISKKGAWLQVKTKKTTGWVRILSVKRGGTSSSNQTSGVLALASGRAGTGQVVSTTGIRGLNEEELKAAKFNEAEIKKLESYTLSAEQGRKFASKGNLKTIPFPNLSAAKGEAQ</sequence>
<feature type="domain" description="SH3b" evidence="1">
    <location>
        <begin position="24"/>
        <end position="86"/>
    </location>
</feature>